<sequence>MSPFQAPAPRRAALTVWAAGLFAYVVAVASRTSFGVAGLPATERFEISAAVLSLFPVLQLAVYAGAQVPVGMVLDRVGSRAMLAGGGAVLALAHLALALAETLPAALAARVLVGLGDAAMFVPVMRLLPAWFPVSRVPLLTQVTGLVGQVGQLISAVPFLAVLLDRGWTTAFGALAALAALTVPVTLLLVRNQPRPVVAVPARSVPARVPVAAVLAEPGAWLGFFTHFVCLFPANTFLLLWGVPFLTDGQGVSAEAASLLLSLTAMTGVVTGPLTGVLSARHPLRRSWMVIGVVALVAATWASVLALPGPRPLWHLVILAVALGATMSVAAVGFDVARQFVPPGRLGMATGMVNVGGFSASLLSIFLVGAVLDLVSAGRSPGLADYRVALGTQVVLWAVGLTGLLILRPRARRRLAETQGVVVPPVRQVIARMRRGSTQGETHP</sequence>
<feature type="transmembrane region" description="Helical" evidence="6">
    <location>
        <begin position="288"/>
        <end position="307"/>
    </location>
</feature>
<keyword evidence="3 6" id="KW-0812">Transmembrane</keyword>
<organism evidence="8 9">
    <name type="scientific">Georgenia deserti</name>
    <dbReference type="NCBI Taxonomy" id="2093781"/>
    <lineage>
        <taxon>Bacteria</taxon>
        <taxon>Bacillati</taxon>
        <taxon>Actinomycetota</taxon>
        <taxon>Actinomycetes</taxon>
        <taxon>Micrococcales</taxon>
        <taxon>Bogoriellaceae</taxon>
        <taxon>Georgenia</taxon>
    </lineage>
</organism>
<evidence type="ECO:0000256" key="4">
    <source>
        <dbReference type="ARBA" id="ARBA00022989"/>
    </source>
</evidence>
<evidence type="ECO:0000259" key="7">
    <source>
        <dbReference type="PROSITE" id="PS50850"/>
    </source>
</evidence>
<name>A0ABW4L6X5_9MICO</name>
<keyword evidence="5 6" id="KW-0472">Membrane</keyword>
<comment type="subcellular location">
    <subcellularLocation>
        <location evidence="1">Cell membrane</location>
        <topology evidence="1">Multi-pass membrane protein</topology>
    </subcellularLocation>
</comment>
<dbReference type="InterPro" id="IPR036259">
    <property type="entry name" value="MFS_trans_sf"/>
</dbReference>
<dbReference type="Gene3D" id="1.20.1250.20">
    <property type="entry name" value="MFS general substrate transporter like domains"/>
    <property type="match status" value="2"/>
</dbReference>
<reference evidence="9" key="1">
    <citation type="journal article" date="2019" name="Int. J. Syst. Evol. Microbiol.">
        <title>The Global Catalogue of Microorganisms (GCM) 10K type strain sequencing project: providing services to taxonomists for standard genome sequencing and annotation.</title>
        <authorList>
            <consortium name="The Broad Institute Genomics Platform"/>
            <consortium name="The Broad Institute Genome Sequencing Center for Infectious Disease"/>
            <person name="Wu L."/>
            <person name="Ma J."/>
        </authorList>
    </citation>
    <scope>NUCLEOTIDE SEQUENCE [LARGE SCALE GENOMIC DNA]</scope>
    <source>
        <strain evidence="9">JCM 17130</strain>
    </source>
</reference>
<evidence type="ECO:0000256" key="2">
    <source>
        <dbReference type="ARBA" id="ARBA00022475"/>
    </source>
</evidence>
<feature type="domain" description="Major facilitator superfamily (MFS) profile" evidence="7">
    <location>
        <begin position="13"/>
        <end position="412"/>
    </location>
</feature>
<accession>A0ABW4L6X5</accession>
<feature type="transmembrane region" description="Helical" evidence="6">
    <location>
        <begin position="346"/>
        <end position="368"/>
    </location>
</feature>
<dbReference type="InterPro" id="IPR011701">
    <property type="entry name" value="MFS"/>
</dbReference>
<comment type="caution">
    <text evidence="8">The sequence shown here is derived from an EMBL/GenBank/DDBJ whole genome shotgun (WGS) entry which is preliminary data.</text>
</comment>
<keyword evidence="9" id="KW-1185">Reference proteome</keyword>
<dbReference type="InterPro" id="IPR050189">
    <property type="entry name" value="MFS_Efflux_Transporters"/>
</dbReference>
<evidence type="ECO:0000256" key="5">
    <source>
        <dbReference type="ARBA" id="ARBA00023136"/>
    </source>
</evidence>
<protein>
    <submittedName>
        <fullName evidence="8">Nitrate/nitrite transporter</fullName>
    </submittedName>
</protein>
<dbReference type="Proteomes" id="UP001597277">
    <property type="component" value="Unassembled WGS sequence"/>
</dbReference>
<feature type="transmembrane region" description="Helical" evidence="6">
    <location>
        <begin position="106"/>
        <end position="128"/>
    </location>
</feature>
<feature type="transmembrane region" description="Helical" evidence="6">
    <location>
        <begin position="81"/>
        <end position="100"/>
    </location>
</feature>
<dbReference type="PANTHER" id="PTHR43124">
    <property type="entry name" value="PURINE EFFLUX PUMP PBUE"/>
    <property type="match status" value="1"/>
</dbReference>
<dbReference type="Pfam" id="PF07690">
    <property type="entry name" value="MFS_1"/>
    <property type="match status" value="1"/>
</dbReference>
<evidence type="ECO:0000313" key="8">
    <source>
        <dbReference type="EMBL" id="MFD1719313.1"/>
    </source>
</evidence>
<feature type="transmembrane region" description="Helical" evidence="6">
    <location>
        <begin position="211"/>
        <end position="234"/>
    </location>
</feature>
<dbReference type="RefSeq" id="WP_388009357.1">
    <property type="nucleotide sequence ID" value="NZ_JBHUEE010000009.1"/>
</dbReference>
<dbReference type="InterPro" id="IPR020846">
    <property type="entry name" value="MFS_dom"/>
</dbReference>
<dbReference type="PROSITE" id="PS50850">
    <property type="entry name" value="MFS"/>
    <property type="match status" value="1"/>
</dbReference>
<feature type="transmembrane region" description="Helical" evidence="6">
    <location>
        <begin position="313"/>
        <end position="334"/>
    </location>
</feature>
<dbReference type="EMBL" id="JBHUEE010000009">
    <property type="protein sequence ID" value="MFD1719313.1"/>
    <property type="molecule type" value="Genomic_DNA"/>
</dbReference>
<feature type="transmembrane region" description="Helical" evidence="6">
    <location>
        <begin position="254"/>
        <end position="276"/>
    </location>
</feature>
<evidence type="ECO:0000256" key="1">
    <source>
        <dbReference type="ARBA" id="ARBA00004651"/>
    </source>
</evidence>
<proteinExistence type="predicted"/>
<evidence type="ECO:0000256" key="6">
    <source>
        <dbReference type="SAM" id="Phobius"/>
    </source>
</evidence>
<keyword evidence="2" id="KW-1003">Cell membrane</keyword>
<feature type="transmembrane region" description="Helical" evidence="6">
    <location>
        <begin position="51"/>
        <end position="74"/>
    </location>
</feature>
<dbReference type="PANTHER" id="PTHR43124:SF3">
    <property type="entry name" value="CHLORAMPHENICOL EFFLUX PUMP RV0191"/>
    <property type="match status" value="1"/>
</dbReference>
<dbReference type="CDD" id="cd06174">
    <property type="entry name" value="MFS"/>
    <property type="match status" value="1"/>
</dbReference>
<gene>
    <name evidence="8" type="ORF">ACFSE6_15830</name>
</gene>
<feature type="transmembrane region" description="Helical" evidence="6">
    <location>
        <begin position="388"/>
        <end position="407"/>
    </location>
</feature>
<dbReference type="SUPFAM" id="SSF103473">
    <property type="entry name" value="MFS general substrate transporter"/>
    <property type="match status" value="1"/>
</dbReference>
<keyword evidence="4 6" id="KW-1133">Transmembrane helix</keyword>
<evidence type="ECO:0000256" key="3">
    <source>
        <dbReference type="ARBA" id="ARBA00022692"/>
    </source>
</evidence>
<evidence type="ECO:0000313" key="9">
    <source>
        <dbReference type="Proteomes" id="UP001597277"/>
    </source>
</evidence>
<feature type="transmembrane region" description="Helical" evidence="6">
    <location>
        <begin position="170"/>
        <end position="190"/>
    </location>
</feature>